<keyword evidence="2" id="KW-1133">Transmembrane helix</keyword>
<dbReference type="InterPro" id="IPR043155">
    <property type="entry name" value="VPS33_dom3b"/>
</dbReference>
<keyword evidence="2" id="KW-0472">Membrane</keyword>
<dbReference type="InParanoid" id="A0A448YG47"/>
<evidence type="ECO:0000256" key="1">
    <source>
        <dbReference type="ARBA" id="ARBA00009884"/>
    </source>
</evidence>
<dbReference type="FunCoup" id="A0A448YG47">
    <property type="interactions" value="733"/>
</dbReference>
<accession>A0A448YG47</accession>
<keyword evidence="4" id="KW-1185">Reference proteome</keyword>
<evidence type="ECO:0000256" key="2">
    <source>
        <dbReference type="SAM" id="Phobius"/>
    </source>
</evidence>
<protein>
    <submittedName>
        <fullName evidence="3">DEKNAAC100027</fullName>
    </submittedName>
</protein>
<dbReference type="AlphaFoldDB" id="A0A448YG47"/>
<dbReference type="SUPFAM" id="SSF56815">
    <property type="entry name" value="Sec1/munc18-like (SM) proteins"/>
    <property type="match status" value="1"/>
</dbReference>
<dbReference type="GO" id="GO:0016192">
    <property type="term" value="P:vesicle-mediated transport"/>
    <property type="evidence" value="ECO:0007669"/>
    <property type="project" value="InterPro"/>
</dbReference>
<dbReference type="EMBL" id="CAACVR010000001">
    <property type="protein sequence ID" value="VEU19890.1"/>
    <property type="molecule type" value="Genomic_DNA"/>
</dbReference>
<dbReference type="Gene3D" id="1.25.40.850">
    <property type="match status" value="1"/>
</dbReference>
<dbReference type="InterPro" id="IPR001619">
    <property type="entry name" value="Sec1-like"/>
</dbReference>
<dbReference type="Gene3D" id="3.90.830.10">
    <property type="entry name" value="Syntaxin Binding Protein 1, Chain A, domain 2"/>
    <property type="match status" value="1"/>
</dbReference>
<organism evidence="3 4">
    <name type="scientific">Brettanomyces naardenensis</name>
    <name type="common">Yeast</name>
    <dbReference type="NCBI Taxonomy" id="13370"/>
    <lineage>
        <taxon>Eukaryota</taxon>
        <taxon>Fungi</taxon>
        <taxon>Dikarya</taxon>
        <taxon>Ascomycota</taxon>
        <taxon>Saccharomycotina</taxon>
        <taxon>Pichiomycetes</taxon>
        <taxon>Pichiales</taxon>
        <taxon>Pichiaceae</taxon>
        <taxon>Brettanomyces</taxon>
    </lineage>
</organism>
<dbReference type="InterPro" id="IPR027482">
    <property type="entry name" value="Sec1-like_dom2"/>
</dbReference>
<comment type="similarity">
    <text evidence="1">Belongs to the STXBP/unc-18/SEC1 family.</text>
</comment>
<name>A0A448YG47_BRENA</name>
<dbReference type="OrthoDB" id="10262287at2759"/>
<sequence>MDDIINVSRYLKEKQLIFNSGGLSISLIFVDSGRTESTKLMLESQGIWGDLRGVYHWNSGTVAILDDDIVTLDIKQGGLKQLLKYESVEPIESMAHALLQLVVKSNYKVRITNLYLKGDWSIKFWKIYQKLYKEHLAHLTADKRKIIEDQDETLFSDQFSFFNRNVDLVCLDRGVDLVSCLMTQLSYAGLCDEVLGCELGVVKFDRNATKEGEESHDDNPVTVKLGDPNDEIYPTIRDLNLSMVGSVLNTKARQLQSEYDRRNQLKDINEMKQFVGELNHLKELQSWVQKHTSLAERIVNIVRPAQRSSPLDTLFADDLEDLPEYSYYSEFIELQQDILADNLDARKISTKILDLMYKYEPSITDVLKLLALTIIVKKGIRDQEYNTLKSSILNAYGIHYLPLFIKLRELKIIYPHEPQLNFLATSVTDDQDFGKYQLIKDFRSVAYNMNLLPVVPDQDLLHPREADFALPGYVPLIARLVEAIYDRSFLQTDGSNLQNERGDARYKKYGWDNLSMSELNGEVYQELLVPENKRTLFSSLIPPKMSQLNSYYRRRRDMIIVALVGGLTYSEIATIRFVLSKNEITKGKQLVILTTGIIRGDDLFEALV</sequence>
<dbReference type="Gene3D" id="3.40.50.1910">
    <property type="match status" value="2"/>
</dbReference>
<evidence type="ECO:0000313" key="3">
    <source>
        <dbReference type="EMBL" id="VEU19890.1"/>
    </source>
</evidence>
<dbReference type="PANTHER" id="PTHR11679">
    <property type="entry name" value="VESICLE PROTEIN SORTING-ASSOCIATED"/>
    <property type="match status" value="1"/>
</dbReference>
<feature type="transmembrane region" description="Helical" evidence="2">
    <location>
        <begin position="558"/>
        <end position="579"/>
    </location>
</feature>
<reference evidence="3 4" key="1">
    <citation type="submission" date="2018-12" db="EMBL/GenBank/DDBJ databases">
        <authorList>
            <person name="Tiukova I."/>
            <person name="Dainat J."/>
        </authorList>
    </citation>
    <scope>NUCLEOTIDE SEQUENCE [LARGE SCALE GENOMIC DNA]</scope>
</reference>
<evidence type="ECO:0000313" key="4">
    <source>
        <dbReference type="Proteomes" id="UP000290900"/>
    </source>
</evidence>
<dbReference type="Proteomes" id="UP000290900">
    <property type="component" value="Unassembled WGS sequence"/>
</dbReference>
<gene>
    <name evidence="3" type="ORF">BRENAR_LOCUS626</name>
</gene>
<proteinExistence type="inferred from homology"/>
<dbReference type="STRING" id="13370.A0A448YG47"/>
<keyword evidence="2" id="KW-0812">Transmembrane</keyword>
<dbReference type="InterPro" id="IPR043127">
    <property type="entry name" value="Sec-1-like_dom3a"/>
</dbReference>
<dbReference type="Pfam" id="PF00995">
    <property type="entry name" value="Sec1"/>
    <property type="match status" value="1"/>
</dbReference>
<dbReference type="InterPro" id="IPR036045">
    <property type="entry name" value="Sec1-like_sf"/>
</dbReference>